<proteinExistence type="predicted"/>
<sequence>METESVGPVGVEERYAVFPFYLCLDASASMAGAPVESVNRQLPLLRAAVGEDPAVAEVIRFGIVTFNDRAETTLPLSDLSMIESMPPVVAQGRTSYAAAFDHLRAVIEDDYHASRARGDRWYRPAVIFVSDGRPTDDRERWLAAHSRLTDPGWKRRPNILAFGFGDADSAVLAQVSERKPNRAFIAAEGAEPAAVVPELLAGLIQSIVSSSASVYTGEAQLVPPEVPSMVPIPVDQLD</sequence>
<dbReference type="SUPFAM" id="SSF53300">
    <property type="entry name" value="vWA-like"/>
    <property type="match status" value="1"/>
</dbReference>
<dbReference type="SMART" id="SM00327">
    <property type="entry name" value="VWA"/>
    <property type="match status" value="1"/>
</dbReference>
<dbReference type="Gene3D" id="3.40.50.410">
    <property type="entry name" value="von Willebrand factor, type A domain"/>
    <property type="match status" value="1"/>
</dbReference>
<dbReference type="InterPro" id="IPR002035">
    <property type="entry name" value="VWF_A"/>
</dbReference>
<dbReference type="Pfam" id="PF00092">
    <property type="entry name" value="VWA"/>
    <property type="match status" value="1"/>
</dbReference>
<organism evidence="2 3">
    <name type="scientific">Acidiferrimicrobium australe</name>
    <dbReference type="NCBI Taxonomy" id="2664430"/>
    <lineage>
        <taxon>Bacteria</taxon>
        <taxon>Bacillati</taxon>
        <taxon>Actinomycetota</taxon>
        <taxon>Acidimicrobiia</taxon>
        <taxon>Acidimicrobiales</taxon>
        <taxon>Acidimicrobiaceae</taxon>
        <taxon>Acidiferrimicrobium</taxon>
    </lineage>
</organism>
<dbReference type="EMBL" id="WJHE01000478">
    <property type="protein sequence ID" value="MST33088.1"/>
    <property type="molecule type" value="Genomic_DNA"/>
</dbReference>
<name>A0ABW9QUG9_9ACTN</name>
<evidence type="ECO:0000313" key="3">
    <source>
        <dbReference type="Proteomes" id="UP000437736"/>
    </source>
</evidence>
<protein>
    <submittedName>
        <fullName evidence="2">VWA domain-containing protein</fullName>
    </submittedName>
</protein>
<dbReference type="Proteomes" id="UP000437736">
    <property type="component" value="Unassembled WGS sequence"/>
</dbReference>
<reference evidence="2 3" key="1">
    <citation type="submission" date="2019-11" db="EMBL/GenBank/DDBJ databases">
        <title>Acidiferrimicrobium australis gen. nov., sp. nov., an acidophilic and obligately heterotrophic, member of the Actinobacteria that catalyses dissimilatory oxido- reduction of iron isolated from metal-rich acidic water in Chile.</title>
        <authorList>
            <person name="Gonzalez D."/>
            <person name="Huber K."/>
            <person name="Hedrich S."/>
            <person name="Rojas-Villalobos C."/>
            <person name="Quatrini R."/>
            <person name="Dinamarca M.A."/>
            <person name="Schwarz A."/>
            <person name="Canales C."/>
            <person name="Nancucheo I."/>
        </authorList>
    </citation>
    <scope>NUCLEOTIDE SEQUENCE [LARGE SCALE GENOMIC DNA]</scope>
    <source>
        <strain evidence="2 3">USS-CCA1</strain>
    </source>
</reference>
<evidence type="ECO:0000259" key="1">
    <source>
        <dbReference type="PROSITE" id="PS50234"/>
    </source>
</evidence>
<comment type="caution">
    <text evidence="2">The sequence shown here is derived from an EMBL/GenBank/DDBJ whole genome shotgun (WGS) entry which is preliminary data.</text>
</comment>
<dbReference type="PROSITE" id="PS50234">
    <property type="entry name" value="VWFA"/>
    <property type="match status" value="1"/>
</dbReference>
<accession>A0ABW9QUG9</accession>
<gene>
    <name evidence="2" type="ORF">GHK86_10190</name>
</gene>
<dbReference type="InterPro" id="IPR036465">
    <property type="entry name" value="vWFA_dom_sf"/>
</dbReference>
<keyword evidence="3" id="KW-1185">Reference proteome</keyword>
<evidence type="ECO:0000313" key="2">
    <source>
        <dbReference type="EMBL" id="MST33088.1"/>
    </source>
</evidence>
<feature type="domain" description="VWFA" evidence="1">
    <location>
        <begin position="19"/>
        <end position="207"/>
    </location>
</feature>